<evidence type="ECO:0000313" key="3">
    <source>
        <dbReference type="Proteomes" id="UP000825935"/>
    </source>
</evidence>
<dbReference type="GO" id="GO:0005829">
    <property type="term" value="C:cytosol"/>
    <property type="evidence" value="ECO:0007669"/>
    <property type="project" value="TreeGrafter"/>
</dbReference>
<reference evidence="2" key="1">
    <citation type="submission" date="2021-08" db="EMBL/GenBank/DDBJ databases">
        <title>WGS assembly of Ceratopteris richardii.</title>
        <authorList>
            <person name="Marchant D.B."/>
            <person name="Chen G."/>
            <person name="Jenkins J."/>
            <person name="Shu S."/>
            <person name="Leebens-Mack J."/>
            <person name="Grimwood J."/>
            <person name="Schmutz J."/>
            <person name="Soltis P."/>
            <person name="Soltis D."/>
            <person name="Chen Z.-H."/>
        </authorList>
    </citation>
    <scope>NUCLEOTIDE SEQUENCE</scope>
    <source>
        <strain evidence="2">Whitten #5841</strain>
        <tissue evidence="2">Leaf</tissue>
    </source>
</reference>
<feature type="domain" description="6-phosphogluconate dehydrogenase NADP-binding" evidence="1">
    <location>
        <begin position="1"/>
        <end position="44"/>
    </location>
</feature>
<dbReference type="PANTHER" id="PTHR43580:SF9">
    <property type="entry name" value="GLYOXYLATE_SUCCINIC SEMIALDEHYDE REDUCTASE 1"/>
    <property type="match status" value="1"/>
</dbReference>
<comment type="caution">
    <text evidence="2">The sequence shown here is derived from an EMBL/GenBank/DDBJ whole genome shotgun (WGS) entry which is preliminary data.</text>
</comment>
<evidence type="ECO:0000259" key="1">
    <source>
        <dbReference type="Pfam" id="PF03446"/>
    </source>
</evidence>
<dbReference type="PANTHER" id="PTHR43580">
    <property type="entry name" value="OXIDOREDUCTASE GLYR1-RELATED"/>
    <property type="match status" value="1"/>
</dbReference>
<dbReference type="GO" id="GO:0050661">
    <property type="term" value="F:NADP binding"/>
    <property type="evidence" value="ECO:0007669"/>
    <property type="project" value="InterPro"/>
</dbReference>
<dbReference type="Gene3D" id="3.40.50.720">
    <property type="entry name" value="NAD(P)-binding Rossmann-like Domain"/>
    <property type="match status" value="1"/>
</dbReference>
<name>A0A8T2T5V8_CERRI</name>
<dbReference type="Proteomes" id="UP000825935">
    <property type="component" value="Chromosome 15"/>
</dbReference>
<dbReference type="Pfam" id="PF03446">
    <property type="entry name" value="NAD_binding_2"/>
    <property type="match status" value="1"/>
</dbReference>
<keyword evidence="3" id="KW-1185">Reference proteome</keyword>
<dbReference type="AlphaFoldDB" id="A0A8T2T5V8"/>
<evidence type="ECO:0000313" key="2">
    <source>
        <dbReference type="EMBL" id="KAH7404560.1"/>
    </source>
</evidence>
<protein>
    <recommendedName>
        <fullName evidence="1">6-phosphogluconate dehydrogenase NADP-binding domain-containing protein</fullName>
    </recommendedName>
</protein>
<accession>A0A8T2T5V8</accession>
<organism evidence="2 3">
    <name type="scientific">Ceratopteris richardii</name>
    <name type="common">Triangle waterfern</name>
    <dbReference type="NCBI Taxonomy" id="49495"/>
    <lineage>
        <taxon>Eukaryota</taxon>
        <taxon>Viridiplantae</taxon>
        <taxon>Streptophyta</taxon>
        <taxon>Embryophyta</taxon>
        <taxon>Tracheophyta</taxon>
        <taxon>Polypodiopsida</taxon>
        <taxon>Polypodiidae</taxon>
        <taxon>Polypodiales</taxon>
        <taxon>Pteridineae</taxon>
        <taxon>Pteridaceae</taxon>
        <taxon>Parkerioideae</taxon>
        <taxon>Ceratopteris</taxon>
    </lineage>
</organism>
<dbReference type="OrthoDB" id="1924723at2759"/>
<dbReference type="EMBL" id="CM035420">
    <property type="protein sequence ID" value="KAH7404560.1"/>
    <property type="molecule type" value="Genomic_DNA"/>
</dbReference>
<gene>
    <name evidence="2" type="ORF">KP509_15G031900</name>
</gene>
<dbReference type="InterPro" id="IPR006115">
    <property type="entry name" value="6PGDH_NADP-bd"/>
</dbReference>
<proteinExistence type="predicted"/>
<dbReference type="InterPro" id="IPR051265">
    <property type="entry name" value="HIBADH-related_NP60_sf"/>
</dbReference>
<sequence>MLADPAVALSVVFDEDGVLKSIGPGKSYVDMSTVDPNTSCTIHKVEHLMLISEMKSFCRAVKKACHCKGNYRKRGGAFS</sequence>